<dbReference type="Proteomes" id="UP001148455">
    <property type="component" value="Unassembled WGS sequence"/>
</dbReference>
<reference evidence="2" key="3">
    <citation type="submission" date="2022-11" db="EMBL/GenBank/DDBJ databases">
        <title>Temperate bacteriophages infecting mucin-degrading bacterium Ruminococcus gnavus from the human gut.</title>
        <authorList>
            <person name="Buttimer C."/>
        </authorList>
    </citation>
    <scope>NUCLEOTIDE SEQUENCE</scope>
    <source>
        <strain evidence="2">CCUG 52279</strain>
    </source>
</reference>
<name>A0A2N5NVE3_MEDGN</name>
<reference evidence="1" key="2">
    <citation type="submission" date="2021-10" db="EMBL/GenBank/DDBJ databases">
        <title>Collection of gut derived symbiotic bacterial strains cultured from healthy donors.</title>
        <authorList>
            <person name="Lin H."/>
            <person name="Littmann E."/>
            <person name="Claire K."/>
            <person name="Pamer E."/>
        </authorList>
    </citation>
    <scope>NUCLEOTIDE SEQUENCE</scope>
    <source>
        <strain evidence="1">MSK.23.18</strain>
    </source>
</reference>
<dbReference type="InterPro" id="IPR046169">
    <property type="entry name" value="DUF6171"/>
</dbReference>
<accession>A0A2N5NVE3</accession>
<dbReference type="Proteomes" id="UP001297370">
    <property type="component" value="Unassembled WGS sequence"/>
</dbReference>
<evidence type="ECO:0000313" key="1">
    <source>
        <dbReference type="EMBL" id="MCB5620811.1"/>
    </source>
</evidence>
<protein>
    <submittedName>
        <fullName evidence="1">DUF6171 family protein</fullName>
    </submittedName>
</protein>
<dbReference type="EMBL" id="NIHT01000031">
    <property type="protein sequence ID" value="PLT71662.1"/>
    <property type="molecule type" value="Genomic_DNA"/>
</dbReference>
<comment type="caution">
    <text evidence="4">The sequence shown here is derived from an EMBL/GenBank/DDBJ whole genome shotgun (WGS) entry which is preliminary data.</text>
</comment>
<evidence type="ECO:0000313" key="4">
    <source>
        <dbReference type="EMBL" id="PLT71662.1"/>
    </source>
</evidence>
<dbReference type="EMBL" id="JAJBOM010000035">
    <property type="protein sequence ID" value="MCB5620811.1"/>
    <property type="molecule type" value="Genomic_DNA"/>
</dbReference>
<dbReference type="EMBL" id="JAPRBD010000024">
    <property type="protein sequence ID" value="MCZ0690880.1"/>
    <property type="molecule type" value="Genomic_DNA"/>
</dbReference>
<dbReference type="RefSeq" id="WP_101884302.1">
    <property type="nucleotide sequence ID" value="NZ_CAXUME010000010.1"/>
</dbReference>
<dbReference type="Proteomes" id="UP000235093">
    <property type="component" value="Unassembled WGS sequence"/>
</dbReference>
<dbReference type="EMBL" id="JAPZED010000015">
    <property type="protein sequence ID" value="MCZ7694812.1"/>
    <property type="molecule type" value="Genomic_DNA"/>
</dbReference>
<reference evidence="4 5" key="1">
    <citation type="journal article" date="2017" name="Genome Med.">
        <title>A novel Ruminococcus gnavus clade enriched in inflammatory bowel disease patients.</title>
        <authorList>
            <person name="Hall A.B."/>
            <person name="Yassour M."/>
            <person name="Sauk J."/>
            <person name="Garner A."/>
            <person name="Jiang X."/>
            <person name="Arthur T."/>
            <person name="Lagoudas G.K."/>
            <person name="Vatanen T."/>
            <person name="Fornelos N."/>
            <person name="Wilson R."/>
            <person name="Bertha M."/>
            <person name="Cohen M."/>
            <person name="Garber J."/>
            <person name="Khalili H."/>
            <person name="Gevers D."/>
            <person name="Ananthakrishnan A.N."/>
            <person name="Kugathasan S."/>
            <person name="Lander E.S."/>
            <person name="Blainey P."/>
            <person name="Vlamakis H."/>
            <person name="Xavier R.J."/>
            <person name="Huttenhower C."/>
        </authorList>
    </citation>
    <scope>NUCLEOTIDE SEQUENCE [LARGE SCALE GENOMIC DNA]</scope>
    <source>
        <strain evidence="4 5">RJX1125</strain>
    </source>
</reference>
<dbReference type="Pfam" id="PF19668">
    <property type="entry name" value="DUF6171"/>
    <property type="match status" value="1"/>
</dbReference>
<evidence type="ECO:0000313" key="2">
    <source>
        <dbReference type="EMBL" id="MCZ0690880.1"/>
    </source>
</evidence>
<dbReference type="Proteomes" id="UP001076974">
    <property type="component" value="Unassembled WGS sequence"/>
</dbReference>
<proteinExistence type="predicted"/>
<reference evidence="3" key="4">
    <citation type="submission" date="2022-12" db="EMBL/GenBank/DDBJ databases">
        <title>Genome of R. gnavus strain RSHDN_123.</title>
        <authorList>
            <person name="Abdugheni R."/>
        </authorList>
    </citation>
    <scope>NUCLEOTIDE SEQUENCE</scope>
    <source>
        <strain evidence="3">RSHDN_123</strain>
    </source>
</reference>
<evidence type="ECO:0000313" key="5">
    <source>
        <dbReference type="Proteomes" id="UP000235093"/>
    </source>
</evidence>
<organism evidence="4 5">
    <name type="scientific">Mediterraneibacter gnavus</name>
    <name type="common">Ruminococcus gnavus</name>
    <dbReference type="NCBI Taxonomy" id="33038"/>
    <lineage>
        <taxon>Bacteria</taxon>
        <taxon>Bacillati</taxon>
        <taxon>Bacillota</taxon>
        <taxon>Clostridia</taxon>
        <taxon>Lachnospirales</taxon>
        <taxon>Lachnospiraceae</taxon>
        <taxon>Mediterraneibacter</taxon>
    </lineage>
</organism>
<dbReference type="AlphaFoldDB" id="A0A2N5NVE3"/>
<gene>
    <name evidence="4" type="ORF">CDL23_14585</name>
    <name evidence="1" type="ORF">LIQ08_16905</name>
    <name evidence="3" type="ORF">O8D18_12345</name>
    <name evidence="2" type="ORF">OZZ16_13425</name>
</gene>
<sequence length="89" mass="10418">MVVGSEQHRLCRKCLLKDMSEKEFFHNMYRYISNLPEDDKVSNSEYERRLKKCGECTNLLNGICRICGCFVEMRAAISVKHCPNSVPKW</sequence>
<evidence type="ECO:0000313" key="3">
    <source>
        <dbReference type="EMBL" id="MCZ7694812.1"/>
    </source>
</evidence>